<dbReference type="Pfam" id="PF00753">
    <property type="entry name" value="Lactamase_B"/>
    <property type="match status" value="1"/>
</dbReference>
<accession>A0A7W8D591</accession>
<evidence type="ECO:0000256" key="2">
    <source>
        <dbReference type="ARBA" id="ARBA00022475"/>
    </source>
</evidence>
<keyword evidence="4 6" id="KW-1133">Transmembrane helix</keyword>
<gene>
    <name evidence="8" type="ORF">HNQ52_000472</name>
</gene>
<evidence type="ECO:0000256" key="6">
    <source>
        <dbReference type="SAM" id="Phobius"/>
    </source>
</evidence>
<sequence length="773" mass="81076">MDVPRIPARLPGALPPFDLPLAAGLLAGAVAAISLPGIVPVPVAIALGLVGLGLLLRRPRWRCAAALLFGTGLTCLHLAAAMQARLPHALEGVDLQVQGTVVGLPRADASGTRFEFRVDAAHGDAAALTGRLLRLGWYRSGPVPAPGSRWALTLRLKRPRGGVNPGGFDAERHALDRGIAATGYVRDVATNRALAPGGGVDALRAALSDAIARAVDAPEARFVQALAVGDTRGLDDDDWTVLRATGITHLIAISGLHVGIVAGFGALLARLLYRLVPGLGLRLPLPQAAALAALAAASGYTALAGFALPTVRTLLMIAAALAAVLLRRAFSGAQSLALALIAMLLADPLAVLNAGFWLSFLGVAWLLWCLPQAWRVSPLHALLSAQGVSTLGLLPLTVWFFGQASVAGPLANLVAVPWVSFVVVPVALAGTALALFAEAWGAPLFALSAWLMQALWLLLEPLAALRGSLVYLPDASPAAFGLALLGALWLLLPRGVPGKPLALLLLLPLLWPARLQPPHGEADIVLLDVGQGLSVLVRTRQHALLYDAGPSYPAGADLGASAVVPALRGLGVARLDRMVLSHGDNDHAGGAEAVRRVFPPSRSLVQRREPQADETPCLAGMRWTWDGVAFEVLHPPPLFPYFGNDSSCVLRIETADGSVALLPGDISETIESRLRRMHPDALDADLLIVPHHGSATSSSGAFIDAVSPQLALVASGHRNRFGLPRAEVLARYRRRGIALLDTAAAGAVHVRLGGGVHVREARRIDRPRPWREE</sequence>
<evidence type="ECO:0000256" key="5">
    <source>
        <dbReference type="ARBA" id="ARBA00023136"/>
    </source>
</evidence>
<dbReference type="PANTHER" id="PTHR30619:SF1">
    <property type="entry name" value="RECOMBINATION PROTEIN 2"/>
    <property type="match status" value="1"/>
</dbReference>
<dbReference type="EMBL" id="JACHHP010000001">
    <property type="protein sequence ID" value="MBB5206956.1"/>
    <property type="molecule type" value="Genomic_DNA"/>
</dbReference>
<dbReference type="Proteomes" id="UP000521199">
    <property type="component" value="Unassembled WGS sequence"/>
</dbReference>
<feature type="transmembrane region" description="Helical" evidence="6">
    <location>
        <begin position="442"/>
        <end position="459"/>
    </location>
</feature>
<dbReference type="NCBIfam" id="TIGR00361">
    <property type="entry name" value="ComEC_Rec2"/>
    <property type="match status" value="1"/>
</dbReference>
<dbReference type="AlphaFoldDB" id="A0A7W8D591"/>
<feature type="transmembrane region" description="Helical" evidence="6">
    <location>
        <begin position="337"/>
        <end position="367"/>
    </location>
</feature>
<keyword evidence="2" id="KW-1003">Cell membrane</keyword>
<dbReference type="InterPro" id="IPR052159">
    <property type="entry name" value="Competence_DNA_uptake"/>
</dbReference>
<reference evidence="8 9" key="1">
    <citation type="submission" date="2020-08" db="EMBL/GenBank/DDBJ databases">
        <title>Genomic Encyclopedia of Type Strains, Phase IV (KMG-IV): sequencing the most valuable type-strain genomes for metagenomic binning, comparative biology and taxonomic classification.</title>
        <authorList>
            <person name="Goeker M."/>
        </authorList>
    </citation>
    <scope>NUCLEOTIDE SEQUENCE [LARGE SCALE GENOMIC DNA]</scope>
    <source>
        <strain evidence="8 9">DSM 24163</strain>
    </source>
</reference>
<dbReference type="InterPro" id="IPR004477">
    <property type="entry name" value="ComEC_N"/>
</dbReference>
<evidence type="ECO:0000259" key="7">
    <source>
        <dbReference type="SMART" id="SM00849"/>
    </source>
</evidence>
<keyword evidence="3 6" id="KW-0812">Transmembrane</keyword>
<name>A0A7W8D591_9GAMM</name>
<evidence type="ECO:0000256" key="1">
    <source>
        <dbReference type="ARBA" id="ARBA00004651"/>
    </source>
</evidence>
<feature type="transmembrane region" description="Helical" evidence="6">
    <location>
        <begin position="285"/>
        <end position="307"/>
    </location>
</feature>
<protein>
    <submittedName>
        <fullName evidence="8">Competence protein ComEC</fullName>
    </submittedName>
</protein>
<feature type="transmembrane region" description="Helical" evidence="6">
    <location>
        <begin position="413"/>
        <end position="436"/>
    </location>
</feature>
<dbReference type="GO" id="GO:0030420">
    <property type="term" value="P:establishment of competence for transformation"/>
    <property type="evidence" value="ECO:0007669"/>
    <property type="project" value="InterPro"/>
</dbReference>
<keyword evidence="9" id="KW-1185">Reference proteome</keyword>
<keyword evidence="5 6" id="KW-0472">Membrane</keyword>
<dbReference type="Pfam" id="PF13567">
    <property type="entry name" value="DUF4131"/>
    <property type="match status" value="1"/>
</dbReference>
<dbReference type="PANTHER" id="PTHR30619">
    <property type="entry name" value="DNA INTERNALIZATION/COMPETENCE PROTEIN COMEC/REC2"/>
    <property type="match status" value="1"/>
</dbReference>
<dbReference type="CDD" id="cd07731">
    <property type="entry name" value="ComA-like_MBL-fold"/>
    <property type="match status" value="1"/>
</dbReference>
<comment type="caution">
    <text evidence="8">The sequence shown here is derived from an EMBL/GenBank/DDBJ whole genome shotgun (WGS) entry which is preliminary data.</text>
</comment>
<evidence type="ECO:0000256" key="3">
    <source>
        <dbReference type="ARBA" id="ARBA00022692"/>
    </source>
</evidence>
<dbReference type="InterPro" id="IPR035681">
    <property type="entry name" value="ComA-like_MBL"/>
</dbReference>
<dbReference type="SUPFAM" id="SSF56281">
    <property type="entry name" value="Metallo-hydrolase/oxidoreductase"/>
    <property type="match status" value="1"/>
</dbReference>
<feature type="transmembrane region" description="Helical" evidence="6">
    <location>
        <begin position="471"/>
        <end position="492"/>
    </location>
</feature>
<dbReference type="InterPro" id="IPR004797">
    <property type="entry name" value="Competence_ComEC/Rec2"/>
</dbReference>
<dbReference type="Pfam" id="PF03772">
    <property type="entry name" value="Competence"/>
    <property type="match status" value="1"/>
</dbReference>
<evidence type="ECO:0000313" key="8">
    <source>
        <dbReference type="EMBL" id="MBB5206956.1"/>
    </source>
</evidence>
<dbReference type="NCBIfam" id="TIGR00360">
    <property type="entry name" value="ComEC_N-term"/>
    <property type="match status" value="1"/>
</dbReference>
<dbReference type="GO" id="GO:0005886">
    <property type="term" value="C:plasma membrane"/>
    <property type="evidence" value="ECO:0007669"/>
    <property type="project" value="UniProtKB-SubCell"/>
</dbReference>
<evidence type="ECO:0000313" key="9">
    <source>
        <dbReference type="Proteomes" id="UP000521199"/>
    </source>
</evidence>
<dbReference type="Gene3D" id="3.60.15.10">
    <property type="entry name" value="Ribonuclease Z/Hydroxyacylglutathione hydrolase-like"/>
    <property type="match status" value="1"/>
</dbReference>
<feature type="transmembrane region" description="Helical" evidence="6">
    <location>
        <begin position="23"/>
        <end position="56"/>
    </location>
</feature>
<dbReference type="RefSeq" id="WP_183959416.1">
    <property type="nucleotide sequence ID" value="NZ_JACHHP010000001.1"/>
</dbReference>
<dbReference type="InterPro" id="IPR025405">
    <property type="entry name" value="DUF4131"/>
</dbReference>
<evidence type="ECO:0000256" key="4">
    <source>
        <dbReference type="ARBA" id="ARBA00022989"/>
    </source>
</evidence>
<dbReference type="InterPro" id="IPR036866">
    <property type="entry name" value="RibonucZ/Hydroxyglut_hydro"/>
</dbReference>
<comment type="subcellular location">
    <subcellularLocation>
        <location evidence="1">Cell membrane</location>
        <topology evidence="1">Multi-pass membrane protein</topology>
    </subcellularLocation>
</comment>
<dbReference type="SMART" id="SM00849">
    <property type="entry name" value="Lactamase_B"/>
    <property type="match status" value="1"/>
</dbReference>
<feature type="domain" description="Metallo-beta-lactamase" evidence="7">
    <location>
        <begin position="531"/>
        <end position="717"/>
    </location>
</feature>
<feature type="transmembrane region" description="Helical" evidence="6">
    <location>
        <begin position="250"/>
        <end position="273"/>
    </location>
</feature>
<proteinExistence type="predicted"/>
<organism evidence="8 9">
    <name type="scientific">Chiayiivirga flava</name>
    <dbReference type="NCBI Taxonomy" id="659595"/>
    <lineage>
        <taxon>Bacteria</taxon>
        <taxon>Pseudomonadati</taxon>
        <taxon>Pseudomonadota</taxon>
        <taxon>Gammaproteobacteria</taxon>
        <taxon>Lysobacterales</taxon>
        <taxon>Lysobacteraceae</taxon>
        <taxon>Chiayiivirga</taxon>
    </lineage>
</organism>
<feature type="transmembrane region" description="Helical" evidence="6">
    <location>
        <begin position="379"/>
        <end position="401"/>
    </location>
</feature>
<dbReference type="InterPro" id="IPR001279">
    <property type="entry name" value="Metallo-B-lactamas"/>
</dbReference>